<evidence type="ECO:0000313" key="3">
    <source>
        <dbReference type="Proteomes" id="UP000189580"/>
    </source>
</evidence>
<evidence type="ECO:0000313" key="2">
    <source>
        <dbReference type="EMBL" id="ANB10956.1"/>
    </source>
</evidence>
<gene>
    <name evidence="2" type="ORF">AWJ20_3750</name>
</gene>
<reference evidence="2 3" key="1">
    <citation type="submission" date="2016-02" db="EMBL/GenBank/DDBJ databases">
        <title>Complete genome sequence and transcriptome regulation of the pentose utilising yeast Sugiyamaella lignohabitans.</title>
        <authorList>
            <person name="Bellasio M."/>
            <person name="Peymann A."/>
            <person name="Valli M."/>
            <person name="Sipitzky M."/>
            <person name="Graf A."/>
            <person name="Sauer M."/>
            <person name="Marx H."/>
            <person name="Mattanovich D."/>
        </authorList>
    </citation>
    <scope>NUCLEOTIDE SEQUENCE [LARGE SCALE GENOMIC DNA]</scope>
    <source>
        <strain evidence="2 3">CBS 10342</strain>
    </source>
</reference>
<dbReference type="InterPro" id="IPR029058">
    <property type="entry name" value="AB_hydrolase_fold"/>
</dbReference>
<dbReference type="OrthoDB" id="5311491at2759"/>
<dbReference type="KEGG" id="slb:AWJ20_3750"/>
<protein>
    <recommendedName>
        <fullName evidence="1">AB hydrolase-1 domain-containing protein</fullName>
    </recommendedName>
</protein>
<dbReference type="RefSeq" id="XP_018733433.1">
    <property type="nucleotide sequence ID" value="XM_018880777.1"/>
</dbReference>
<dbReference type="SUPFAM" id="SSF53474">
    <property type="entry name" value="alpha/beta-Hydrolases"/>
    <property type="match status" value="1"/>
</dbReference>
<feature type="domain" description="AB hydrolase-1" evidence="1">
    <location>
        <begin position="28"/>
        <end position="299"/>
    </location>
</feature>
<dbReference type="Proteomes" id="UP000189580">
    <property type="component" value="Chromosome c"/>
</dbReference>
<keyword evidence="3" id="KW-1185">Reference proteome</keyword>
<dbReference type="GeneID" id="30035806"/>
<dbReference type="Gene3D" id="3.40.50.1820">
    <property type="entry name" value="alpha/beta hydrolase"/>
    <property type="match status" value="1"/>
</dbReference>
<dbReference type="Pfam" id="PF12697">
    <property type="entry name" value="Abhydrolase_6"/>
    <property type="match status" value="1"/>
</dbReference>
<proteinExistence type="predicted"/>
<sequence length="319" mass="35267">MPTVVLPNHTLLSFSDTGRPHTGQYETVVLCHGVGSNIRVFESLNEVVRSGQVKIRLLAYNQRGYSGSSPLPKGNLKKEEYALEHATDLVEFLEYANEDLKLPKPPIVVGWSKGTNLLIAIACQSFLPTELRQRGLKYSSAFVLYEPPSSIFALKPDPAFTKAMTPPEGMSKEEQARTLPQRFEKSFGVYYEYPDPNSIEGAKPATNVSEPAAVRELILSAKEPHMIPHGFTWAIGSAKYQRQAVQEALTAKLDIPVLVVWNGMTAPYCKQAALEAHKMGGRVVQLWNGGNHYAFVGEPRRWLTSILTAVHDSSSSSKL</sequence>
<name>A0A167BXS2_9ASCO</name>
<dbReference type="InterPro" id="IPR000073">
    <property type="entry name" value="AB_hydrolase_1"/>
</dbReference>
<dbReference type="AlphaFoldDB" id="A0A167BXS2"/>
<dbReference type="EMBL" id="CP014500">
    <property type="protein sequence ID" value="ANB10956.1"/>
    <property type="molecule type" value="Genomic_DNA"/>
</dbReference>
<evidence type="ECO:0000259" key="1">
    <source>
        <dbReference type="Pfam" id="PF12697"/>
    </source>
</evidence>
<organism evidence="2 3">
    <name type="scientific">Sugiyamaella lignohabitans</name>
    <dbReference type="NCBI Taxonomy" id="796027"/>
    <lineage>
        <taxon>Eukaryota</taxon>
        <taxon>Fungi</taxon>
        <taxon>Dikarya</taxon>
        <taxon>Ascomycota</taxon>
        <taxon>Saccharomycotina</taxon>
        <taxon>Dipodascomycetes</taxon>
        <taxon>Dipodascales</taxon>
        <taxon>Trichomonascaceae</taxon>
        <taxon>Sugiyamaella</taxon>
    </lineage>
</organism>
<accession>A0A167BXS2</accession>